<keyword evidence="7 9" id="KW-0234">DNA repair</keyword>
<keyword evidence="12" id="KW-1185">Reference proteome</keyword>
<comment type="similarity">
    <text evidence="2 9">Belongs to the RecN family.</text>
</comment>
<name>A0A1T0CF15_9GAMM</name>
<keyword evidence="4" id="KW-0547">Nucleotide-binding</keyword>
<dbReference type="GO" id="GO:0009432">
    <property type="term" value="P:SOS response"/>
    <property type="evidence" value="ECO:0007669"/>
    <property type="project" value="TreeGrafter"/>
</dbReference>
<dbReference type="GO" id="GO:0005524">
    <property type="term" value="F:ATP binding"/>
    <property type="evidence" value="ECO:0007669"/>
    <property type="project" value="UniProtKB-KW"/>
</dbReference>
<sequence>MLISLTLQNLALIDEKEISFDERFNVITGETGAGKSLILDALSLCAGERADSGMVRHGCDEATVFGEFDITGNAQVSAWFDEHDRALDEDTLLIRRKISAQGRSKSWINGVPASISELKSLGAILVNIHSQHAGLELLKPQFVIDWLDTIGELDALKQDTKRSFQAYQTLKKQADDARSQSAQRADRMALLSAKLADIEPLLSVNFADIEAEYDELSNLENLMRDALESAVLLDNDDDAPSVASLLGRAMRICDNNANASKTFGECSQLLALAQEHINDAAAKLADYAEQQLPDEARLDELNTLLSLAHRLSSKYHTPIDELINDAADWQQELDMLDALPDNDTMDAKVKQAYEAYLASADALDNARIRIAPDICERLEARLLPLALPNARCEFAFNQKAEEQYNQHGKYDIALLFSANVGMPLQPLHKVASGGELSRMALVMQVMAAGDGLHARPTLVFDEVDVGISGGTAQVVGELLRTLGKHQQLLAITHQAQVAAAAHRHILVHKEHGEQTVSDMQIITGDAQIDELARMSGGVNITDATRAHVKSLLDDIRHADELTANLPMSDVNLDPSAQGQS</sequence>
<dbReference type="PIRSF" id="PIRSF003128">
    <property type="entry name" value="RecN"/>
    <property type="match status" value="1"/>
</dbReference>
<evidence type="ECO:0000256" key="6">
    <source>
        <dbReference type="ARBA" id="ARBA00022840"/>
    </source>
</evidence>
<comment type="caution">
    <text evidence="11">The sequence shown here is derived from an EMBL/GenBank/DDBJ whole genome shotgun (WGS) entry which is preliminary data.</text>
</comment>
<evidence type="ECO:0000259" key="10">
    <source>
        <dbReference type="Pfam" id="PF02463"/>
    </source>
</evidence>
<dbReference type="CDD" id="cd03241">
    <property type="entry name" value="ABC_RecN"/>
    <property type="match status" value="1"/>
</dbReference>
<feature type="domain" description="RecF/RecN/SMC N-terminal" evidence="10">
    <location>
        <begin position="5"/>
        <end position="512"/>
    </location>
</feature>
<dbReference type="InterPro" id="IPR027417">
    <property type="entry name" value="P-loop_NTPase"/>
</dbReference>
<proteinExistence type="inferred from homology"/>
<evidence type="ECO:0000256" key="2">
    <source>
        <dbReference type="ARBA" id="ARBA00009441"/>
    </source>
</evidence>
<dbReference type="InterPro" id="IPR004604">
    <property type="entry name" value="DNA_recomb/repair_RecN"/>
</dbReference>
<accession>A0A1T0CF15</accession>
<dbReference type="Proteomes" id="UP000189800">
    <property type="component" value="Unassembled WGS sequence"/>
</dbReference>
<keyword evidence="6" id="KW-0067">ATP-binding</keyword>
<reference evidence="11 12" key="1">
    <citation type="submission" date="2017-02" db="EMBL/GenBank/DDBJ databases">
        <title>Draft genome sequence of Moraxella pluranimalium CCUG 54913T type strain.</title>
        <authorList>
            <person name="Salva-Serra F."/>
            <person name="Engstrom-Jakobsson H."/>
            <person name="Thorell K."/>
            <person name="Jaen-Luchoro D."/>
            <person name="Gonzales-Siles L."/>
            <person name="Karlsson R."/>
            <person name="Yazdan S."/>
            <person name="Boulund F."/>
            <person name="Johnning A."/>
            <person name="Engstrand L."/>
            <person name="Kristiansson E."/>
            <person name="Moore E."/>
        </authorList>
    </citation>
    <scope>NUCLEOTIDE SEQUENCE [LARGE SCALE GENOMIC DNA]</scope>
    <source>
        <strain evidence="11 12">CCUG 54913</strain>
    </source>
</reference>
<evidence type="ECO:0000256" key="4">
    <source>
        <dbReference type="ARBA" id="ARBA00022741"/>
    </source>
</evidence>
<dbReference type="GO" id="GO:0006281">
    <property type="term" value="P:DNA repair"/>
    <property type="evidence" value="ECO:0007669"/>
    <property type="project" value="UniProtKB-KW"/>
</dbReference>
<dbReference type="PANTHER" id="PTHR11059">
    <property type="entry name" value="DNA REPAIR PROTEIN RECN"/>
    <property type="match status" value="1"/>
</dbReference>
<protein>
    <recommendedName>
        <fullName evidence="3 9">DNA repair protein RecN</fullName>
    </recommendedName>
    <alternativeName>
        <fullName evidence="8 9">Recombination protein N</fullName>
    </alternativeName>
</protein>
<comment type="function">
    <text evidence="1 9">May be involved in recombinational repair of damaged DNA.</text>
</comment>
<evidence type="ECO:0000256" key="3">
    <source>
        <dbReference type="ARBA" id="ARBA00021315"/>
    </source>
</evidence>
<evidence type="ECO:0000256" key="8">
    <source>
        <dbReference type="ARBA" id="ARBA00033408"/>
    </source>
</evidence>
<dbReference type="OrthoDB" id="9806954at2"/>
<evidence type="ECO:0000256" key="1">
    <source>
        <dbReference type="ARBA" id="ARBA00003618"/>
    </source>
</evidence>
<dbReference type="PANTHER" id="PTHR11059:SF0">
    <property type="entry name" value="DNA REPAIR PROTEIN RECN"/>
    <property type="match status" value="1"/>
</dbReference>
<evidence type="ECO:0000256" key="9">
    <source>
        <dbReference type="PIRNR" id="PIRNR003128"/>
    </source>
</evidence>
<evidence type="ECO:0000256" key="5">
    <source>
        <dbReference type="ARBA" id="ARBA00022763"/>
    </source>
</evidence>
<dbReference type="InterPro" id="IPR003395">
    <property type="entry name" value="RecF/RecN/SMC_N"/>
</dbReference>
<gene>
    <name evidence="11" type="ORF">B0680_10310</name>
</gene>
<evidence type="ECO:0000313" key="12">
    <source>
        <dbReference type="Proteomes" id="UP000189800"/>
    </source>
</evidence>
<dbReference type="Pfam" id="PF02463">
    <property type="entry name" value="SMC_N"/>
    <property type="match status" value="1"/>
</dbReference>
<evidence type="ECO:0000313" key="11">
    <source>
        <dbReference type="EMBL" id="OOS20936.1"/>
    </source>
</evidence>
<dbReference type="Gene3D" id="3.40.50.300">
    <property type="entry name" value="P-loop containing nucleotide triphosphate hydrolases"/>
    <property type="match status" value="2"/>
</dbReference>
<organism evidence="11 12">
    <name type="scientific">Moraxella pluranimalium</name>
    <dbReference type="NCBI Taxonomy" id="470453"/>
    <lineage>
        <taxon>Bacteria</taxon>
        <taxon>Pseudomonadati</taxon>
        <taxon>Pseudomonadota</taxon>
        <taxon>Gammaproteobacteria</taxon>
        <taxon>Moraxellales</taxon>
        <taxon>Moraxellaceae</taxon>
        <taxon>Moraxella</taxon>
    </lineage>
</organism>
<evidence type="ECO:0000256" key="7">
    <source>
        <dbReference type="ARBA" id="ARBA00023204"/>
    </source>
</evidence>
<dbReference type="GO" id="GO:0006310">
    <property type="term" value="P:DNA recombination"/>
    <property type="evidence" value="ECO:0007669"/>
    <property type="project" value="InterPro"/>
</dbReference>
<dbReference type="RefSeq" id="WP_078255010.1">
    <property type="nucleotide sequence ID" value="NZ_MUYU01000035.1"/>
</dbReference>
<dbReference type="AlphaFoldDB" id="A0A1T0CF15"/>
<dbReference type="NCBIfam" id="TIGR00634">
    <property type="entry name" value="recN"/>
    <property type="match status" value="1"/>
</dbReference>
<dbReference type="SUPFAM" id="SSF52540">
    <property type="entry name" value="P-loop containing nucleoside triphosphate hydrolases"/>
    <property type="match status" value="1"/>
</dbReference>
<dbReference type="STRING" id="470453.B0680_10310"/>
<keyword evidence="5 9" id="KW-0227">DNA damage</keyword>
<dbReference type="EMBL" id="MUYU01000035">
    <property type="protein sequence ID" value="OOS20936.1"/>
    <property type="molecule type" value="Genomic_DNA"/>
</dbReference>
<dbReference type="GO" id="GO:0043590">
    <property type="term" value="C:bacterial nucleoid"/>
    <property type="evidence" value="ECO:0007669"/>
    <property type="project" value="TreeGrafter"/>
</dbReference>